<proteinExistence type="inferred from homology"/>
<evidence type="ECO:0000256" key="2">
    <source>
        <dbReference type="ARBA" id="ARBA00022679"/>
    </source>
</evidence>
<evidence type="ECO:0000313" key="9">
    <source>
        <dbReference type="Proteomes" id="UP000509460"/>
    </source>
</evidence>
<dbReference type="Proteomes" id="UP000509460">
    <property type="component" value="Chromosome"/>
</dbReference>
<dbReference type="InterPro" id="IPR031303">
    <property type="entry name" value="C5_meth_CS"/>
</dbReference>
<dbReference type="REBASE" id="404400">
    <property type="entry name" value="M.Emu151AORF307P"/>
</dbReference>
<dbReference type="PROSITE" id="PS00095">
    <property type="entry name" value="C5_MTASE_2"/>
    <property type="match status" value="1"/>
</dbReference>
<accession>A0AAI8R7K1</accession>
<evidence type="ECO:0000256" key="4">
    <source>
        <dbReference type="ARBA" id="ARBA00022747"/>
    </source>
</evidence>
<dbReference type="GO" id="GO:0003886">
    <property type="term" value="F:DNA (cytosine-5-)-methyltransferase activity"/>
    <property type="evidence" value="ECO:0007669"/>
    <property type="project" value="UniProtKB-EC"/>
</dbReference>
<evidence type="ECO:0000256" key="6">
    <source>
        <dbReference type="RuleBase" id="RU000416"/>
    </source>
</evidence>
<dbReference type="GO" id="GO:0032259">
    <property type="term" value="P:methylation"/>
    <property type="evidence" value="ECO:0007669"/>
    <property type="project" value="UniProtKB-KW"/>
</dbReference>
<dbReference type="RefSeq" id="WP_178946440.1">
    <property type="nucleotide sequence ID" value="NZ_AP019810.1"/>
</dbReference>
<dbReference type="InterPro" id="IPR018117">
    <property type="entry name" value="C5_DNA_meth_AS"/>
</dbReference>
<dbReference type="EC" id="2.1.1.37" evidence="7"/>
<feature type="active site" evidence="5">
    <location>
        <position position="99"/>
    </location>
</feature>
<gene>
    <name evidence="8" type="ORF">EM151A_0307</name>
</gene>
<reference evidence="8 9" key="1">
    <citation type="submission" date="2019-07" db="EMBL/GenBank/DDBJ databases">
        <title>antibiotic susceptibility of plant-derived lactic acid bacteria.</title>
        <authorList>
            <person name="Sugiyama M."/>
            <person name="Noda M."/>
        </authorList>
    </citation>
    <scope>NUCLEOTIDE SEQUENCE [LARGE SCALE GENOMIC DNA]</scope>
    <source>
        <strain evidence="8 9">15-1A</strain>
    </source>
</reference>
<dbReference type="PRINTS" id="PR00105">
    <property type="entry name" value="C5METTRFRASE"/>
</dbReference>
<evidence type="ECO:0000313" key="8">
    <source>
        <dbReference type="EMBL" id="BBM13549.1"/>
    </source>
</evidence>
<dbReference type="AlphaFoldDB" id="A0AAI8R7K1"/>
<dbReference type="GO" id="GO:0009307">
    <property type="term" value="P:DNA restriction-modification system"/>
    <property type="evidence" value="ECO:0007669"/>
    <property type="project" value="UniProtKB-KW"/>
</dbReference>
<dbReference type="NCBIfam" id="TIGR00675">
    <property type="entry name" value="dcm"/>
    <property type="match status" value="1"/>
</dbReference>
<organism evidence="8 9">
    <name type="scientific">Enterococcus mundtii</name>
    <dbReference type="NCBI Taxonomy" id="53346"/>
    <lineage>
        <taxon>Bacteria</taxon>
        <taxon>Bacillati</taxon>
        <taxon>Bacillota</taxon>
        <taxon>Bacilli</taxon>
        <taxon>Lactobacillales</taxon>
        <taxon>Enterococcaceae</taxon>
        <taxon>Enterococcus</taxon>
    </lineage>
</organism>
<comment type="similarity">
    <text evidence="5 6">Belongs to the class I-like SAM-binding methyltransferase superfamily. C5-methyltransferase family.</text>
</comment>
<dbReference type="EMBL" id="AP019810">
    <property type="protein sequence ID" value="BBM13549.1"/>
    <property type="molecule type" value="Genomic_DNA"/>
</dbReference>
<keyword evidence="1 5" id="KW-0489">Methyltransferase</keyword>
<dbReference type="Pfam" id="PF00145">
    <property type="entry name" value="DNA_methylase"/>
    <property type="match status" value="1"/>
</dbReference>
<name>A0AAI8R7K1_ENTMU</name>
<keyword evidence="4" id="KW-0680">Restriction system</keyword>
<evidence type="ECO:0000256" key="5">
    <source>
        <dbReference type="PROSITE-ProRule" id="PRU01016"/>
    </source>
</evidence>
<dbReference type="InterPro" id="IPR050390">
    <property type="entry name" value="C5-Methyltransferase"/>
</dbReference>
<protein>
    <recommendedName>
        <fullName evidence="7">Cytosine-specific methyltransferase</fullName>
        <ecNumber evidence="7">2.1.1.37</ecNumber>
    </recommendedName>
</protein>
<dbReference type="Gene3D" id="3.40.50.150">
    <property type="entry name" value="Vaccinia Virus protein VP39"/>
    <property type="match status" value="1"/>
</dbReference>
<comment type="catalytic activity">
    <reaction evidence="7">
        <text>a 2'-deoxycytidine in DNA + S-adenosyl-L-methionine = a 5-methyl-2'-deoxycytidine in DNA + S-adenosyl-L-homocysteine + H(+)</text>
        <dbReference type="Rhea" id="RHEA:13681"/>
        <dbReference type="Rhea" id="RHEA-COMP:11369"/>
        <dbReference type="Rhea" id="RHEA-COMP:11370"/>
        <dbReference type="ChEBI" id="CHEBI:15378"/>
        <dbReference type="ChEBI" id="CHEBI:57856"/>
        <dbReference type="ChEBI" id="CHEBI:59789"/>
        <dbReference type="ChEBI" id="CHEBI:85452"/>
        <dbReference type="ChEBI" id="CHEBI:85454"/>
        <dbReference type="EC" id="2.1.1.37"/>
    </reaction>
</comment>
<dbReference type="InterPro" id="IPR001525">
    <property type="entry name" value="C5_MeTfrase"/>
</dbReference>
<dbReference type="PANTHER" id="PTHR10629">
    <property type="entry name" value="CYTOSINE-SPECIFIC METHYLTRANSFERASE"/>
    <property type="match status" value="1"/>
</dbReference>
<keyword evidence="3 5" id="KW-0949">S-adenosyl-L-methionine</keyword>
<evidence type="ECO:0000256" key="3">
    <source>
        <dbReference type="ARBA" id="ARBA00022691"/>
    </source>
</evidence>
<dbReference type="Gene3D" id="3.90.120.10">
    <property type="entry name" value="DNA Methylase, subunit A, domain 2"/>
    <property type="match status" value="1"/>
</dbReference>
<keyword evidence="2 5" id="KW-0808">Transferase</keyword>
<evidence type="ECO:0000256" key="1">
    <source>
        <dbReference type="ARBA" id="ARBA00022603"/>
    </source>
</evidence>
<dbReference type="PANTHER" id="PTHR10629:SF52">
    <property type="entry name" value="DNA (CYTOSINE-5)-METHYLTRANSFERASE 1"/>
    <property type="match status" value="1"/>
</dbReference>
<dbReference type="InterPro" id="IPR029063">
    <property type="entry name" value="SAM-dependent_MTases_sf"/>
</dbReference>
<dbReference type="SUPFAM" id="SSF53335">
    <property type="entry name" value="S-adenosyl-L-methionine-dependent methyltransferases"/>
    <property type="match status" value="1"/>
</dbReference>
<dbReference type="PROSITE" id="PS00094">
    <property type="entry name" value="C5_MTASE_1"/>
    <property type="match status" value="1"/>
</dbReference>
<sequence>MNKVKPLAIDLFAGAGGMSEGILQAGFHIIYSNEISKDAALTYQKRHEQLGLIDGQNTILEVKDIRTISGLDILKKISKLPLIDNKNIKIDAIFGGPPCQGFSRAGKQRENDTRNTLFREYLRIISEVKPKYVVFENVTGITDIKFSNYKSLFDQKVYDKAHALDIIVNELRKIGYDSLDYKILNASDFGVPQNRKRFILIAYKKRAKKPNYPLPTHVENKITTLEALGDLANINNINPFQLASKYGRTPHIITGKPIAEEKIYNNEKTSHHPYIKERFSLLNEGESIAMVRKKIIQSGLDLERYPHLLEYFLSKTTHSRTSAINIFKNKRFSENDLDILLTKKNSRNKLKKDSPSNTIVTLPDDIISPFDNRIFSVRELARLQSFDDSFIFYGKRTTGAKFRRIETPQYTQVGNAVPPLLAKAIAKEIINVLR</sequence>
<evidence type="ECO:0000256" key="7">
    <source>
        <dbReference type="RuleBase" id="RU000417"/>
    </source>
</evidence>
<dbReference type="PROSITE" id="PS51679">
    <property type="entry name" value="SAM_MT_C5"/>
    <property type="match status" value="1"/>
</dbReference>